<proteinExistence type="inferred from homology"/>
<dbReference type="RefSeq" id="WP_271427290.1">
    <property type="nucleotide sequence ID" value="NZ_JAQIPB010000002.1"/>
</dbReference>
<reference evidence="3" key="1">
    <citation type="submission" date="2023-01" db="EMBL/GenBank/DDBJ databases">
        <title>Xenophilus mangrovi sp. nov., isolated from soil of Mangrove nature reserve.</title>
        <authorList>
            <person name="Xu S."/>
            <person name="Liu Z."/>
            <person name="Xu Y."/>
        </authorList>
    </citation>
    <scope>NUCLEOTIDE SEQUENCE</scope>
    <source>
        <strain evidence="3">YW8</strain>
    </source>
</reference>
<dbReference type="Pfam" id="PF00378">
    <property type="entry name" value="ECH_1"/>
    <property type="match status" value="1"/>
</dbReference>
<name>A0AAE3NAC1_9BURK</name>
<evidence type="ECO:0000313" key="3">
    <source>
        <dbReference type="EMBL" id="MDA7416054.1"/>
    </source>
</evidence>
<dbReference type="CDD" id="cd06558">
    <property type="entry name" value="crotonase-like"/>
    <property type="match status" value="1"/>
</dbReference>
<dbReference type="SUPFAM" id="SSF52096">
    <property type="entry name" value="ClpP/crotonase"/>
    <property type="match status" value="1"/>
</dbReference>
<evidence type="ECO:0000313" key="4">
    <source>
        <dbReference type="Proteomes" id="UP001212602"/>
    </source>
</evidence>
<evidence type="ECO:0000256" key="2">
    <source>
        <dbReference type="SAM" id="Coils"/>
    </source>
</evidence>
<dbReference type="AlphaFoldDB" id="A0AAE3NAC1"/>
<dbReference type="InterPro" id="IPR051683">
    <property type="entry name" value="Enoyl-CoA_Hydratase/Isomerase"/>
</dbReference>
<comment type="similarity">
    <text evidence="1">Belongs to the enoyl-CoA hydratase/isomerase family.</text>
</comment>
<feature type="coiled-coil region" evidence="2">
    <location>
        <begin position="182"/>
        <end position="209"/>
    </location>
</feature>
<dbReference type="Proteomes" id="UP001212602">
    <property type="component" value="Unassembled WGS sequence"/>
</dbReference>
<accession>A0AAE3NAC1</accession>
<dbReference type="InterPro" id="IPR001753">
    <property type="entry name" value="Enoyl-CoA_hydra/iso"/>
</dbReference>
<dbReference type="PANTHER" id="PTHR42964:SF1">
    <property type="entry name" value="POLYKETIDE BIOSYNTHESIS ENOYL-COA HYDRATASE PKSH-RELATED"/>
    <property type="match status" value="1"/>
</dbReference>
<keyword evidence="2" id="KW-0175">Coiled coil</keyword>
<protein>
    <submittedName>
        <fullName evidence="3">Enoyl-CoA hydratase/isomerase family protein</fullName>
    </submittedName>
</protein>
<organism evidence="3 4">
    <name type="scientific">Xenophilus arseniciresistens</name>
    <dbReference type="NCBI Taxonomy" id="1283306"/>
    <lineage>
        <taxon>Bacteria</taxon>
        <taxon>Pseudomonadati</taxon>
        <taxon>Pseudomonadota</taxon>
        <taxon>Betaproteobacteria</taxon>
        <taxon>Burkholderiales</taxon>
        <taxon>Comamonadaceae</taxon>
        <taxon>Xenophilus</taxon>
    </lineage>
</organism>
<evidence type="ECO:0000256" key="1">
    <source>
        <dbReference type="ARBA" id="ARBA00005254"/>
    </source>
</evidence>
<dbReference type="InterPro" id="IPR029045">
    <property type="entry name" value="ClpP/crotonase-like_dom_sf"/>
</dbReference>
<comment type="caution">
    <text evidence="3">The sequence shown here is derived from an EMBL/GenBank/DDBJ whole genome shotgun (WGS) entry which is preliminary data.</text>
</comment>
<dbReference type="PANTHER" id="PTHR42964">
    <property type="entry name" value="ENOYL-COA HYDRATASE"/>
    <property type="match status" value="1"/>
</dbReference>
<dbReference type="GO" id="GO:0003824">
    <property type="term" value="F:catalytic activity"/>
    <property type="evidence" value="ECO:0007669"/>
    <property type="project" value="UniProtKB-ARBA"/>
</dbReference>
<sequence length="253" mass="26472">MSTGDELLCSREPGLVHLQLNRPEKGNALSASLVQALTDAVESACGDPDVRLLVFSGAGRHFCTGFDLSDLAHETDDSLLARFTRVELLLQAVDAAPFATLALAHGRTMGAGADLFAACAERWIVDEASFSFPGAGFGLVLGTARLAALVGAARAAQWIEGGGVIDAEQALAGGLATRRVAATALDAERAQLQARVNRLEAHTQRAIRAAISAGRRPRGPAGDAEDLARLVRSAARPGLRDRVAAYRAAQRKA</sequence>
<dbReference type="EMBL" id="JAQIPB010000002">
    <property type="protein sequence ID" value="MDA7416054.1"/>
    <property type="molecule type" value="Genomic_DNA"/>
</dbReference>
<keyword evidence="4" id="KW-1185">Reference proteome</keyword>
<gene>
    <name evidence="3" type="ORF">PGB34_06710</name>
</gene>
<dbReference type="Gene3D" id="3.90.226.10">
    <property type="entry name" value="2-enoyl-CoA Hydratase, Chain A, domain 1"/>
    <property type="match status" value="1"/>
</dbReference>